<gene>
    <name evidence="1" type="ORF">AVEN_53492_1</name>
</gene>
<evidence type="ECO:0000313" key="2">
    <source>
        <dbReference type="Proteomes" id="UP000499080"/>
    </source>
</evidence>
<keyword evidence="2" id="KW-1185">Reference proteome</keyword>
<dbReference type="EMBL" id="BGPR01000010">
    <property type="protein sequence ID" value="GBL76833.1"/>
    <property type="molecule type" value="Genomic_DNA"/>
</dbReference>
<sequence>MSRNSQDSPTLHSLSRNDASLSHTRQILQSPGMKFRKSGHFKFILFLQNLCAASSFENVVSSLCSLSFAFNIAGRSSLPLLTIHAKKNKKDHSQTPSSFKSEERILEKVKQLVRSSMTAQL</sequence>
<protein>
    <submittedName>
        <fullName evidence="1">Uncharacterized protein</fullName>
    </submittedName>
</protein>
<reference evidence="1 2" key="1">
    <citation type="journal article" date="2019" name="Sci. Rep.">
        <title>Orb-weaving spider Araneus ventricosus genome elucidates the spidroin gene catalogue.</title>
        <authorList>
            <person name="Kono N."/>
            <person name="Nakamura H."/>
            <person name="Ohtoshi R."/>
            <person name="Moran D.A.P."/>
            <person name="Shinohara A."/>
            <person name="Yoshida Y."/>
            <person name="Fujiwara M."/>
            <person name="Mori M."/>
            <person name="Tomita M."/>
            <person name="Arakawa K."/>
        </authorList>
    </citation>
    <scope>NUCLEOTIDE SEQUENCE [LARGE SCALE GENOMIC DNA]</scope>
</reference>
<organism evidence="1 2">
    <name type="scientific">Araneus ventricosus</name>
    <name type="common">Orbweaver spider</name>
    <name type="synonym">Epeira ventricosa</name>
    <dbReference type="NCBI Taxonomy" id="182803"/>
    <lineage>
        <taxon>Eukaryota</taxon>
        <taxon>Metazoa</taxon>
        <taxon>Ecdysozoa</taxon>
        <taxon>Arthropoda</taxon>
        <taxon>Chelicerata</taxon>
        <taxon>Arachnida</taxon>
        <taxon>Araneae</taxon>
        <taxon>Araneomorphae</taxon>
        <taxon>Entelegynae</taxon>
        <taxon>Araneoidea</taxon>
        <taxon>Araneidae</taxon>
        <taxon>Araneus</taxon>
    </lineage>
</organism>
<dbReference type="Proteomes" id="UP000499080">
    <property type="component" value="Unassembled WGS sequence"/>
</dbReference>
<dbReference type="AlphaFoldDB" id="A0A4Y2AAH3"/>
<proteinExistence type="predicted"/>
<comment type="caution">
    <text evidence="1">The sequence shown here is derived from an EMBL/GenBank/DDBJ whole genome shotgun (WGS) entry which is preliminary data.</text>
</comment>
<name>A0A4Y2AAH3_ARAVE</name>
<evidence type="ECO:0000313" key="1">
    <source>
        <dbReference type="EMBL" id="GBL76833.1"/>
    </source>
</evidence>
<accession>A0A4Y2AAH3</accession>